<name>A0A8F6TWE6_9RHOB</name>
<reference evidence="2 3" key="1">
    <citation type="submission" date="2021-07" db="EMBL/GenBank/DDBJ databases">
        <title>A novel Jannaschia species isolated from marine dinoflagellate Ceratoperidinium margalefii.</title>
        <authorList>
            <person name="Jiang Y."/>
            <person name="Li Z."/>
        </authorList>
    </citation>
    <scope>NUCLEOTIDE SEQUENCE [LARGE SCALE GENOMIC DNA]</scope>
    <source>
        <strain evidence="2 3">J12C1-MA-4</strain>
    </source>
</reference>
<keyword evidence="1" id="KW-0732">Signal</keyword>
<protein>
    <submittedName>
        <fullName evidence="2">DUF3035 domain-containing protein</fullName>
    </submittedName>
</protein>
<keyword evidence="3" id="KW-1185">Reference proteome</keyword>
<gene>
    <name evidence="2" type="ORF">KYE46_02685</name>
</gene>
<organism evidence="2 3">
    <name type="scientific">Gymnodinialimonas ceratoperidinii</name>
    <dbReference type="NCBI Taxonomy" id="2856823"/>
    <lineage>
        <taxon>Bacteria</taxon>
        <taxon>Pseudomonadati</taxon>
        <taxon>Pseudomonadota</taxon>
        <taxon>Alphaproteobacteria</taxon>
        <taxon>Rhodobacterales</taxon>
        <taxon>Paracoccaceae</taxon>
        <taxon>Gymnodinialimonas</taxon>
    </lineage>
</organism>
<feature type="signal peptide" evidence="1">
    <location>
        <begin position="1"/>
        <end position="19"/>
    </location>
</feature>
<proteinExistence type="predicted"/>
<dbReference type="InterPro" id="IPR021395">
    <property type="entry name" value="DUF3035"/>
</dbReference>
<dbReference type="Pfam" id="PF11233">
    <property type="entry name" value="DUF3035"/>
    <property type="match status" value="1"/>
</dbReference>
<dbReference type="PROSITE" id="PS51257">
    <property type="entry name" value="PROKAR_LIPOPROTEIN"/>
    <property type="match status" value="1"/>
</dbReference>
<evidence type="ECO:0000313" key="3">
    <source>
        <dbReference type="Proteomes" id="UP000825009"/>
    </source>
</evidence>
<feature type="chain" id="PRO_5034603789" evidence="1">
    <location>
        <begin position="20"/>
        <end position="169"/>
    </location>
</feature>
<evidence type="ECO:0000313" key="2">
    <source>
        <dbReference type="EMBL" id="QXT40182.1"/>
    </source>
</evidence>
<dbReference type="RefSeq" id="WP_219003277.1">
    <property type="nucleotide sequence ID" value="NZ_CP079194.1"/>
</dbReference>
<evidence type="ECO:0000256" key="1">
    <source>
        <dbReference type="SAM" id="SignalP"/>
    </source>
</evidence>
<dbReference type="Proteomes" id="UP000825009">
    <property type="component" value="Chromosome"/>
</dbReference>
<sequence>MAMRATLLVLMTATLGLTACSNGTPTLMNLRNTESGPDEFAIVPTSELELPANRNVLPTPTLGGTNRADPTPEADAIAALGGNVARANANAGGLVNHASRFGVAPNIRGTLAAEDLAYRQNNSGRLLERLFQSNVYFRAYRQQSLDRYAELERLRRAGVQTPSAPPPGL</sequence>
<dbReference type="AlphaFoldDB" id="A0A8F6TWE6"/>
<dbReference type="EMBL" id="CP079194">
    <property type="protein sequence ID" value="QXT40182.1"/>
    <property type="molecule type" value="Genomic_DNA"/>
</dbReference>
<dbReference type="KEGG" id="gce:KYE46_02685"/>
<accession>A0A8F6TWE6</accession>